<dbReference type="EMBL" id="SWAD01000157">
    <property type="protein sequence ID" value="TMQ74737.1"/>
    <property type="molecule type" value="Genomic_DNA"/>
</dbReference>
<feature type="transmembrane region" description="Helical" evidence="8">
    <location>
        <begin position="44"/>
        <end position="63"/>
    </location>
</feature>
<comment type="caution">
    <text evidence="9">The sequence shown here is derived from an EMBL/GenBank/DDBJ whole genome shotgun (WGS) entry which is preliminary data.</text>
</comment>
<evidence type="ECO:0000313" key="10">
    <source>
        <dbReference type="Proteomes" id="UP000306324"/>
    </source>
</evidence>
<feature type="transmembrane region" description="Helical" evidence="8">
    <location>
        <begin position="242"/>
        <end position="260"/>
    </location>
</feature>
<dbReference type="PANTHER" id="PTHR36838:SF3">
    <property type="entry name" value="TRANSPORTER AUXIN EFFLUX CARRIER EC FAMILY"/>
    <property type="match status" value="1"/>
</dbReference>
<keyword evidence="6 8" id="KW-1133">Transmembrane helix</keyword>
<protein>
    <submittedName>
        <fullName evidence="9">Putative mdcF malonate transporter</fullName>
    </submittedName>
</protein>
<keyword evidence="10" id="KW-1185">Reference proteome</keyword>
<evidence type="ECO:0000256" key="1">
    <source>
        <dbReference type="ARBA" id="ARBA00004651"/>
    </source>
</evidence>
<evidence type="ECO:0000256" key="4">
    <source>
        <dbReference type="ARBA" id="ARBA00022475"/>
    </source>
</evidence>
<dbReference type="Pfam" id="PF03547">
    <property type="entry name" value="Mem_trans"/>
    <property type="match status" value="1"/>
</dbReference>
<keyword evidence="5 8" id="KW-0812">Transmembrane</keyword>
<comment type="similarity">
    <text evidence="2">Belongs to the auxin efflux carrier (TC 2.A.69) family.</text>
</comment>
<comment type="subcellular location">
    <subcellularLocation>
        <location evidence="1">Cell membrane</location>
        <topology evidence="1">Multi-pass membrane protein</topology>
    </subcellularLocation>
</comment>
<keyword evidence="7 8" id="KW-0472">Membrane</keyword>
<evidence type="ECO:0000256" key="2">
    <source>
        <dbReference type="ARBA" id="ARBA00010145"/>
    </source>
</evidence>
<evidence type="ECO:0000256" key="7">
    <source>
        <dbReference type="ARBA" id="ARBA00023136"/>
    </source>
</evidence>
<feature type="transmembrane region" description="Helical" evidence="8">
    <location>
        <begin position="137"/>
        <end position="159"/>
    </location>
</feature>
<feature type="transmembrane region" description="Helical" evidence="8">
    <location>
        <begin position="106"/>
        <end position="125"/>
    </location>
</feature>
<feature type="transmembrane region" description="Helical" evidence="8">
    <location>
        <begin position="208"/>
        <end position="230"/>
    </location>
</feature>
<feature type="transmembrane region" description="Helical" evidence="8">
    <location>
        <begin position="75"/>
        <end position="94"/>
    </location>
</feature>
<evidence type="ECO:0000256" key="3">
    <source>
        <dbReference type="ARBA" id="ARBA00022448"/>
    </source>
</evidence>
<gene>
    <name evidence="9" type="ORF">ACCUM_3253</name>
</gene>
<dbReference type="InterPro" id="IPR038770">
    <property type="entry name" value="Na+/solute_symporter_sf"/>
</dbReference>
<reference evidence="9 10" key="1">
    <citation type="submission" date="2019-04" db="EMBL/GenBank/DDBJ databases">
        <title>A novel phosphate-accumulating bacterium identified in bioreactor for phosphate removal from wastewater.</title>
        <authorList>
            <person name="Kotlyarov R.Y."/>
            <person name="Beletsky A.V."/>
            <person name="Kallistova A.Y."/>
            <person name="Dorofeev A.G."/>
            <person name="Nikolaev Y.Y."/>
            <person name="Pimenov N.V."/>
            <person name="Ravin N.V."/>
            <person name="Mardanov A.V."/>
        </authorList>
    </citation>
    <scope>NUCLEOTIDE SEQUENCE [LARGE SCALE GENOMIC DNA]</scope>
    <source>
        <strain evidence="9 10">Bin19</strain>
    </source>
</reference>
<evidence type="ECO:0000313" key="9">
    <source>
        <dbReference type="EMBL" id="TMQ74737.1"/>
    </source>
</evidence>
<organism evidence="9 10">
    <name type="scientific">Candidatus Accumulibacter phosphatis</name>
    <dbReference type="NCBI Taxonomy" id="327160"/>
    <lineage>
        <taxon>Bacteria</taxon>
        <taxon>Pseudomonadati</taxon>
        <taxon>Pseudomonadota</taxon>
        <taxon>Betaproteobacteria</taxon>
        <taxon>Candidatus Accumulibacter</taxon>
    </lineage>
</organism>
<evidence type="ECO:0000256" key="6">
    <source>
        <dbReference type="ARBA" id="ARBA00022989"/>
    </source>
</evidence>
<dbReference type="Proteomes" id="UP000306324">
    <property type="component" value="Unassembled WGS sequence"/>
</dbReference>
<dbReference type="PANTHER" id="PTHR36838">
    <property type="entry name" value="AUXIN EFFLUX CARRIER FAMILY PROTEIN"/>
    <property type="match status" value="1"/>
</dbReference>
<keyword evidence="4" id="KW-1003">Cell membrane</keyword>
<dbReference type="GO" id="GO:0005886">
    <property type="term" value="C:plasma membrane"/>
    <property type="evidence" value="ECO:0007669"/>
    <property type="project" value="UniProtKB-SubCell"/>
</dbReference>
<feature type="transmembrane region" description="Helical" evidence="8">
    <location>
        <begin position="295"/>
        <end position="316"/>
    </location>
</feature>
<accession>A0A5S4EHF6</accession>
<keyword evidence="3" id="KW-0813">Transport</keyword>
<feature type="transmembrane region" description="Helical" evidence="8">
    <location>
        <begin position="12"/>
        <end position="32"/>
    </location>
</feature>
<evidence type="ECO:0000256" key="8">
    <source>
        <dbReference type="SAM" id="Phobius"/>
    </source>
</evidence>
<dbReference type="AlphaFoldDB" id="A0A5S4EHF6"/>
<dbReference type="Gene3D" id="1.20.1530.20">
    <property type="match status" value="1"/>
</dbReference>
<sequence length="319" mass="33485">MTGAAGGMQTFVHHVELAAPLFVLVLVGYVLMRGFAWPQAMSDHLSRFVFSVALPAMLFHLMSDLSRLPPVDARLLIAFFGGCLIVFVLGRLLAWKLFALDGVGQSVFALGGVFSNNVLLGLPLAKIALGDAAVPSVALVLVFNALILWTLLTVSIEWAQHGSFSLQGFAQTARGVLTNPIVAAILTGTLFGLSGVPLPALVAQPLAMIGQAAAPMALVALGMGLAEYGVRDGWRISVAMTLMKLIIQPLVVWLLARLLGLPPMETRVVVLLASLAVGVNVYLMSRQFNTLEAPVASSLVLSTALAALTTPLALALTGA</sequence>
<feature type="transmembrane region" description="Helical" evidence="8">
    <location>
        <begin position="266"/>
        <end position="283"/>
    </location>
</feature>
<proteinExistence type="inferred from homology"/>
<dbReference type="InterPro" id="IPR004776">
    <property type="entry name" value="Mem_transp_PIN-like"/>
</dbReference>
<evidence type="ECO:0000256" key="5">
    <source>
        <dbReference type="ARBA" id="ARBA00022692"/>
    </source>
</evidence>
<feature type="transmembrane region" description="Helical" evidence="8">
    <location>
        <begin position="180"/>
        <end position="202"/>
    </location>
</feature>
<dbReference type="GO" id="GO:0055085">
    <property type="term" value="P:transmembrane transport"/>
    <property type="evidence" value="ECO:0007669"/>
    <property type="project" value="InterPro"/>
</dbReference>
<name>A0A5S4EHF6_9PROT</name>